<dbReference type="GO" id="GO:0140359">
    <property type="term" value="F:ABC-type transporter activity"/>
    <property type="evidence" value="ECO:0007669"/>
    <property type="project" value="InterPro"/>
</dbReference>
<dbReference type="OrthoDB" id="6282333at2759"/>
<dbReference type="EMBL" id="KQ252258">
    <property type="protein sequence ID" value="KNC70068.1"/>
    <property type="molecule type" value="Genomic_DNA"/>
</dbReference>
<dbReference type="InterPro" id="IPR036640">
    <property type="entry name" value="ABC1_TM_sf"/>
</dbReference>
<evidence type="ECO:0000256" key="3">
    <source>
        <dbReference type="ARBA" id="ARBA00023136"/>
    </source>
</evidence>
<dbReference type="InterPro" id="IPR011527">
    <property type="entry name" value="ABC1_TM_dom"/>
</dbReference>
<feature type="transmembrane region" description="Helical" evidence="4">
    <location>
        <begin position="20"/>
        <end position="50"/>
    </location>
</feature>
<keyword evidence="7" id="KW-1185">Reference proteome</keyword>
<proteinExistence type="predicted"/>
<dbReference type="Proteomes" id="UP000054560">
    <property type="component" value="Unassembled WGS sequence"/>
</dbReference>
<keyword evidence="2 4" id="KW-1133">Transmembrane helix</keyword>
<dbReference type="GeneID" id="25917915"/>
<protein>
    <recommendedName>
        <fullName evidence="5">ABC transmembrane type-1 domain-containing protein</fullName>
    </recommendedName>
</protein>
<name>A0A0L0F1Q8_9EUKA</name>
<organism evidence="6 7">
    <name type="scientific">Sphaeroforma arctica JP610</name>
    <dbReference type="NCBI Taxonomy" id="667725"/>
    <lineage>
        <taxon>Eukaryota</taxon>
        <taxon>Ichthyosporea</taxon>
        <taxon>Ichthyophonida</taxon>
        <taxon>Sphaeroforma</taxon>
    </lineage>
</organism>
<evidence type="ECO:0000256" key="1">
    <source>
        <dbReference type="ARBA" id="ARBA00022692"/>
    </source>
</evidence>
<accession>A0A0L0F1Q8</accession>
<dbReference type="RefSeq" id="XP_014143970.1">
    <property type="nucleotide sequence ID" value="XM_014288495.1"/>
</dbReference>
<evidence type="ECO:0000259" key="5">
    <source>
        <dbReference type="PROSITE" id="PS50929"/>
    </source>
</evidence>
<evidence type="ECO:0000313" key="7">
    <source>
        <dbReference type="Proteomes" id="UP000054560"/>
    </source>
</evidence>
<evidence type="ECO:0000256" key="4">
    <source>
        <dbReference type="SAM" id="Phobius"/>
    </source>
</evidence>
<evidence type="ECO:0000313" key="6">
    <source>
        <dbReference type="EMBL" id="KNC70068.1"/>
    </source>
</evidence>
<dbReference type="AlphaFoldDB" id="A0A0L0F1Q8"/>
<keyword evidence="1 4" id="KW-0812">Transmembrane</keyword>
<evidence type="ECO:0000256" key="2">
    <source>
        <dbReference type="ARBA" id="ARBA00022989"/>
    </source>
</evidence>
<reference evidence="6 7" key="1">
    <citation type="submission" date="2011-02" db="EMBL/GenBank/DDBJ databases">
        <title>The Genome Sequence of Sphaeroforma arctica JP610.</title>
        <authorList>
            <consortium name="The Broad Institute Genome Sequencing Platform"/>
            <person name="Russ C."/>
            <person name="Cuomo C."/>
            <person name="Young S.K."/>
            <person name="Zeng Q."/>
            <person name="Gargeya S."/>
            <person name="Alvarado L."/>
            <person name="Berlin A."/>
            <person name="Chapman S.B."/>
            <person name="Chen Z."/>
            <person name="Freedman E."/>
            <person name="Gellesch M."/>
            <person name="Goldberg J."/>
            <person name="Griggs A."/>
            <person name="Gujja S."/>
            <person name="Heilman E."/>
            <person name="Heiman D."/>
            <person name="Howarth C."/>
            <person name="Mehta T."/>
            <person name="Neiman D."/>
            <person name="Pearson M."/>
            <person name="Roberts A."/>
            <person name="Saif S."/>
            <person name="Shea T."/>
            <person name="Shenoy N."/>
            <person name="Sisk P."/>
            <person name="Stolte C."/>
            <person name="Sykes S."/>
            <person name="White J."/>
            <person name="Yandava C."/>
            <person name="Burger G."/>
            <person name="Gray M.W."/>
            <person name="Holland P.W.H."/>
            <person name="King N."/>
            <person name="Lang F.B.F."/>
            <person name="Roger A.J."/>
            <person name="Ruiz-Trillo I."/>
            <person name="Haas B."/>
            <person name="Nusbaum C."/>
            <person name="Birren B."/>
        </authorList>
    </citation>
    <scope>NUCLEOTIDE SEQUENCE [LARGE SCALE GENOMIC DNA]</scope>
    <source>
        <strain evidence="6 7">JP610</strain>
    </source>
</reference>
<dbReference type="SUPFAM" id="SSF90123">
    <property type="entry name" value="ABC transporter transmembrane region"/>
    <property type="match status" value="1"/>
</dbReference>
<dbReference type="eggNOG" id="KOG0054">
    <property type="taxonomic scope" value="Eukaryota"/>
</dbReference>
<dbReference type="GO" id="GO:0016020">
    <property type="term" value="C:membrane"/>
    <property type="evidence" value="ECO:0007669"/>
    <property type="project" value="InterPro"/>
</dbReference>
<dbReference type="STRING" id="667725.A0A0L0F1Q8"/>
<keyword evidence="3 4" id="KW-0472">Membrane</keyword>
<dbReference type="GO" id="GO:0005524">
    <property type="term" value="F:ATP binding"/>
    <property type="evidence" value="ECO:0007669"/>
    <property type="project" value="InterPro"/>
</dbReference>
<gene>
    <name evidence="6" type="ORF">SARC_17411</name>
</gene>
<dbReference type="PROSITE" id="PS50929">
    <property type="entry name" value="ABC_TM1F"/>
    <property type="match status" value="1"/>
</dbReference>
<sequence length="60" mass="6729">MYTVDESLPNSIRAFMGTLFRVLGTIVVIAYATPIFLSVVLPMAVVYVLVQRFYVATSRQ</sequence>
<feature type="domain" description="ABC transmembrane type-1" evidence="5">
    <location>
        <begin position="1"/>
        <end position="60"/>
    </location>
</feature>
<dbReference type="Gene3D" id="1.20.1560.10">
    <property type="entry name" value="ABC transporter type 1, transmembrane domain"/>
    <property type="match status" value="1"/>
</dbReference>
<feature type="non-terminal residue" evidence="6">
    <location>
        <position position="60"/>
    </location>
</feature>